<dbReference type="Pfam" id="PF00701">
    <property type="entry name" value="DHDPS"/>
    <property type="match status" value="1"/>
</dbReference>
<keyword evidence="5" id="KW-1185">Reference proteome</keyword>
<comment type="similarity">
    <text evidence="1">Belongs to the DapA family.</text>
</comment>
<dbReference type="Gene3D" id="3.20.20.70">
    <property type="entry name" value="Aldolase class I"/>
    <property type="match status" value="1"/>
</dbReference>
<evidence type="ECO:0000256" key="2">
    <source>
        <dbReference type="PIRSR" id="PIRSR001365-1"/>
    </source>
</evidence>
<gene>
    <name evidence="4" type="ORF">ACN42_g818</name>
</gene>
<dbReference type="PANTHER" id="PTHR12128:SF47">
    <property type="entry name" value="DIHYDRODIPICOLINATE SYNTHASE-RELATED"/>
    <property type="match status" value="1"/>
</dbReference>
<name>A0A117NRY2_PENFR</name>
<dbReference type="SUPFAM" id="SSF51569">
    <property type="entry name" value="Aldolase"/>
    <property type="match status" value="1"/>
</dbReference>
<evidence type="ECO:0008006" key="6">
    <source>
        <dbReference type="Google" id="ProtNLM"/>
    </source>
</evidence>
<proteinExistence type="inferred from homology"/>
<organism evidence="4 5">
    <name type="scientific">Penicillium freii</name>
    <dbReference type="NCBI Taxonomy" id="48697"/>
    <lineage>
        <taxon>Eukaryota</taxon>
        <taxon>Fungi</taxon>
        <taxon>Dikarya</taxon>
        <taxon>Ascomycota</taxon>
        <taxon>Pezizomycotina</taxon>
        <taxon>Eurotiomycetes</taxon>
        <taxon>Eurotiomycetidae</taxon>
        <taxon>Eurotiales</taxon>
        <taxon>Aspergillaceae</taxon>
        <taxon>Penicillium</taxon>
    </lineage>
</organism>
<dbReference type="AlphaFoldDB" id="A0A117NRY2"/>
<protein>
    <recommendedName>
        <fullName evidence="6">Dihydrodipicolinate synthase</fullName>
    </recommendedName>
</protein>
<dbReference type="PIRSF" id="PIRSF001365">
    <property type="entry name" value="DHDPS"/>
    <property type="match status" value="1"/>
</dbReference>
<dbReference type="PANTHER" id="PTHR12128">
    <property type="entry name" value="DIHYDRODIPICOLINATE SYNTHASE"/>
    <property type="match status" value="1"/>
</dbReference>
<feature type="active site" description="Proton donor/acceptor" evidence="2">
    <location>
        <position position="173"/>
    </location>
</feature>
<dbReference type="Proteomes" id="UP000055045">
    <property type="component" value="Unassembled WGS sequence"/>
</dbReference>
<dbReference type="PRINTS" id="PR00146">
    <property type="entry name" value="DHPICSNTHASE"/>
</dbReference>
<dbReference type="CDD" id="cd00408">
    <property type="entry name" value="DHDPS-like"/>
    <property type="match status" value="1"/>
</dbReference>
<keyword evidence="1" id="KW-0456">Lyase</keyword>
<evidence type="ECO:0000313" key="4">
    <source>
        <dbReference type="EMBL" id="KUM66262.1"/>
    </source>
</evidence>
<evidence type="ECO:0000256" key="1">
    <source>
        <dbReference type="PIRNR" id="PIRNR001365"/>
    </source>
</evidence>
<feature type="active site" description="Schiff-base intermediate with substrate" evidence="2">
    <location>
        <position position="202"/>
    </location>
</feature>
<sequence length="349" mass="37774">MSQDDLNNEIQSCLGKSCQLKMTSSIAQKSKPLPAGIYCPVLSLYKPTPRQEIDYEASYNYFAYLIRGGVDGLVMAGTTAEAVLLSATERQELVRVARRAAIDLGFPNFPVVAGISGQSTNESIQLAQDAHEAGGDFGLLLPPSYWVKAVTKDVIVDFYREVADNSPIPIVIYSFPAMCNGVDLNSDVMSELAQHPNIVGTKLTCGNAGKVTRLTNEYSHEQFSVYAGSSDWLLPCLIGGGSGCVTGIGNVFPKSVAKLYALWKEGKVQEATKLQGFVAQAEKACKEGIAPTKFAAGYFAGPGAGVTDEKAFWPRKPYKPTGKEKQEWVVKVMQDLVEIEQSIPDRVGR</sequence>
<dbReference type="EMBL" id="LLXE01000012">
    <property type="protein sequence ID" value="KUM66262.1"/>
    <property type="molecule type" value="Genomic_DNA"/>
</dbReference>
<dbReference type="GO" id="GO:0008840">
    <property type="term" value="F:4-hydroxy-tetrahydrodipicolinate synthase activity"/>
    <property type="evidence" value="ECO:0007669"/>
    <property type="project" value="TreeGrafter"/>
</dbReference>
<feature type="binding site" evidence="3">
    <location>
        <position position="245"/>
    </location>
    <ligand>
        <name>pyruvate</name>
        <dbReference type="ChEBI" id="CHEBI:15361"/>
    </ligand>
</feature>
<accession>A0A117NRY2</accession>
<evidence type="ECO:0000313" key="5">
    <source>
        <dbReference type="Proteomes" id="UP000055045"/>
    </source>
</evidence>
<feature type="binding site" evidence="3">
    <location>
        <position position="79"/>
    </location>
    <ligand>
        <name>pyruvate</name>
        <dbReference type="ChEBI" id="CHEBI:15361"/>
    </ligand>
</feature>
<evidence type="ECO:0000256" key="3">
    <source>
        <dbReference type="PIRSR" id="PIRSR001365-2"/>
    </source>
</evidence>
<dbReference type="InterPro" id="IPR002220">
    <property type="entry name" value="DapA-like"/>
</dbReference>
<reference evidence="4 5" key="1">
    <citation type="submission" date="2015-10" db="EMBL/GenBank/DDBJ databases">
        <title>Genome sequencing of Penicillium freii.</title>
        <authorList>
            <person name="Nguyen H.D."/>
            <person name="Visagie C.M."/>
            <person name="Seifert K.A."/>
        </authorList>
    </citation>
    <scope>NUCLEOTIDE SEQUENCE [LARGE SCALE GENOMIC DNA]</scope>
    <source>
        <strain evidence="4 5">DAOM 242723</strain>
    </source>
</reference>
<dbReference type="SMART" id="SM01130">
    <property type="entry name" value="DHDPS"/>
    <property type="match status" value="1"/>
</dbReference>
<dbReference type="STRING" id="48697.A0A117NRY2"/>
<dbReference type="InterPro" id="IPR013785">
    <property type="entry name" value="Aldolase_TIM"/>
</dbReference>
<comment type="caution">
    <text evidence="4">The sequence shown here is derived from an EMBL/GenBank/DDBJ whole genome shotgun (WGS) entry which is preliminary data.</text>
</comment>